<organism evidence="1 2">
    <name type="scientific">Larinioides sclopetarius</name>
    <dbReference type="NCBI Taxonomy" id="280406"/>
    <lineage>
        <taxon>Eukaryota</taxon>
        <taxon>Metazoa</taxon>
        <taxon>Ecdysozoa</taxon>
        <taxon>Arthropoda</taxon>
        <taxon>Chelicerata</taxon>
        <taxon>Arachnida</taxon>
        <taxon>Araneae</taxon>
        <taxon>Araneomorphae</taxon>
        <taxon>Entelegynae</taxon>
        <taxon>Araneoidea</taxon>
        <taxon>Araneidae</taxon>
        <taxon>Larinioides</taxon>
    </lineage>
</organism>
<accession>A0AAV1ZGH1</accession>
<dbReference type="EMBL" id="CAXIEN010000049">
    <property type="protein sequence ID" value="CAL1270598.1"/>
    <property type="molecule type" value="Genomic_DNA"/>
</dbReference>
<sequence length="77" mass="8729">CICSSIELDTLAQAFVTRRLRSCNVCRGVTYTCCSKYPCRKQSSEARSGRREGHFSKPSHAQFIWFPNSLTSIQLLP</sequence>
<feature type="non-terminal residue" evidence="1">
    <location>
        <position position="1"/>
    </location>
</feature>
<comment type="caution">
    <text evidence="1">The sequence shown here is derived from an EMBL/GenBank/DDBJ whole genome shotgun (WGS) entry which is preliminary data.</text>
</comment>
<evidence type="ECO:0000313" key="2">
    <source>
        <dbReference type="Proteomes" id="UP001497382"/>
    </source>
</evidence>
<dbReference type="AlphaFoldDB" id="A0AAV1ZGH1"/>
<evidence type="ECO:0000313" key="1">
    <source>
        <dbReference type="EMBL" id="CAL1270598.1"/>
    </source>
</evidence>
<reference evidence="1 2" key="1">
    <citation type="submission" date="2024-04" db="EMBL/GenBank/DDBJ databases">
        <authorList>
            <person name="Rising A."/>
            <person name="Reimegard J."/>
            <person name="Sonavane S."/>
            <person name="Akerstrom W."/>
            <person name="Nylinder S."/>
            <person name="Hedman E."/>
            <person name="Kallberg Y."/>
        </authorList>
    </citation>
    <scope>NUCLEOTIDE SEQUENCE [LARGE SCALE GENOMIC DNA]</scope>
</reference>
<keyword evidence="2" id="KW-1185">Reference proteome</keyword>
<proteinExistence type="predicted"/>
<protein>
    <submittedName>
        <fullName evidence="1">Uncharacterized protein</fullName>
    </submittedName>
</protein>
<name>A0AAV1ZGH1_9ARAC</name>
<dbReference type="Proteomes" id="UP001497382">
    <property type="component" value="Unassembled WGS sequence"/>
</dbReference>
<gene>
    <name evidence="1" type="ORF">LARSCL_LOCUS5384</name>
</gene>
<feature type="non-terminal residue" evidence="1">
    <location>
        <position position="77"/>
    </location>
</feature>